<comment type="cofactor">
    <cofactor evidence="1 7">
        <name>(R)-lipoate</name>
        <dbReference type="ChEBI" id="CHEBI:83088"/>
    </cofactor>
</comment>
<sequence length="525" mass="55786">MSVQLACRTARSAARLLRTPPIVLYAGLIPSSISTVRSFSAFSRQCMSTTPMSSATVATRHCVVAHGHKMRSFHSSQSAAANQVVPFLLADIGEGITECEVIQWFVKPGERVEQFTRICEVQSDKAAVDISSRFDGVITTLHYKVGDIARVGKPLVDIELDQAAVPEPAAPAAAAAAAAAAVPEPAVPAASSHGVQVAATTTVSTSTAEDPDVLTYATPAVRRVAKEHNVDLRLVTGTGPAGRILKGDVLAFVAGEQAAPAPISEPMVTNTPTTNEIVALTPIQKVMFKTMTKSLQIPHFGFSDEIVLDATTAFRASLNAQLKSLPAGSFSFKKVSYMPIFMKALSSALNDFPILNACIIDAESPSQAKLQYRSSHNIGIAMDTPQGLIVPNIKNVQSKSILEIAADLERLKEAGKKGAISLADLQGGTITLSNIGNIGGTVLHPVLVSSELCIGAIGKVQRLPRFETAIDPLTGHAIERVVAKEILNVSFNADHRVVDGATVGRFFQLWKMYLEHPSTLSARLK</sequence>
<evidence type="ECO:0000256" key="4">
    <source>
        <dbReference type="ARBA" id="ARBA00022823"/>
    </source>
</evidence>
<dbReference type="SUPFAM" id="SSF51230">
    <property type="entry name" value="Single hybrid motif"/>
    <property type="match status" value="1"/>
</dbReference>
<dbReference type="Proteomes" id="UP001648503">
    <property type="component" value="Unassembled WGS sequence"/>
</dbReference>
<dbReference type="PANTHER" id="PTHR43178:SF5">
    <property type="entry name" value="LIPOAMIDE ACYLTRANSFERASE COMPONENT OF BRANCHED-CHAIN ALPHA-KETO ACID DEHYDROGENASE COMPLEX, MITOCHONDRIAL"/>
    <property type="match status" value="1"/>
</dbReference>
<dbReference type="InterPro" id="IPR004167">
    <property type="entry name" value="PSBD"/>
</dbReference>
<dbReference type="SUPFAM" id="SSF52777">
    <property type="entry name" value="CoA-dependent acyltransferases"/>
    <property type="match status" value="1"/>
</dbReference>
<dbReference type="InterPro" id="IPR050743">
    <property type="entry name" value="2-oxoacid_DH_E2_comp"/>
</dbReference>
<evidence type="ECO:0000256" key="5">
    <source>
        <dbReference type="ARBA" id="ARBA00022946"/>
    </source>
</evidence>
<keyword evidence="5" id="KW-0809">Transit peptide</keyword>
<keyword evidence="3 7" id="KW-0808">Transferase</keyword>
<dbReference type="CDD" id="cd06849">
    <property type="entry name" value="lipoyl_domain"/>
    <property type="match status" value="1"/>
</dbReference>
<dbReference type="InterPro" id="IPR001078">
    <property type="entry name" value="2-oxoacid_DH_actylTfrase"/>
</dbReference>
<dbReference type="Gene3D" id="3.30.559.10">
    <property type="entry name" value="Chloramphenicol acetyltransferase-like domain"/>
    <property type="match status" value="1"/>
</dbReference>
<keyword evidence="4 7" id="KW-0450">Lipoyl</keyword>
<proteinExistence type="inferred from homology"/>
<comment type="similarity">
    <text evidence="2 7">Belongs to the 2-oxoacid dehydrogenase family.</text>
</comment>
<evidence type="ECO:0000259" key="9">
    <source>
        <dbReference type="PROSITE" id="PS51826"/>
    </source>
</evidence>
<dbReference type="Gene3D" id="4.10.320.10">
    <property type="entry name" value="E3-binding domain"/>
    <property type="match status" value="1"/>
</dbReference>
<feature type="domain" description="Lipoyl-binding" evidence="8">
    <location>
        <begin position="84"/>
        <end position="159"/>
    </location>
</feature>
<dbReference type="Pfam" id="PF00198">
    <property type="entry name" value="2-oxoacid_dh"/>
    <property type="match status" value="1"/>
</dbReference>
<dbReference type="InterPro" id="IPR000089">
    <property type="entry name" value="Biotin_lipoyl"/>
</dbReference>
<dbReference type="SUPFAM" id="SSF47005">
    <property type="entry name" value="Peripheral subunit-binding domain of 2-oxo acid dehydrogenase complex"/>
    <property type="match status" value="1"/>
</dbReference>
<evidence type="ECO:0000256" key="1">
    <source>
        <dbReference type="ARBA" id="ARBA00001938"/>
    </source>
</evidence>
<dbReference type="InterPro" id="IPR011053">
    <property type="entry name" value="Single_hybrid_motif"/>
</dbReference>
<name>A0ABQ8FPU7_9FUNG</name>
<dbReference type="PROSITE" id="PS50968">
    <property type="entry name" value="BIOTINYL_LIPOYL"/>
    <property type="match status" value="1"/>
</dbReference>
<dbReference type="Pfam" id="PF02817">
    <property type="entry name" value="E3_binding"/>
    <property type="match status" value="1"/>
</dbReference>
<dbReference type="PROSITE" id="PS51826">
    <property type="entry name" value="PSBD"/>
    <property type="match status" value="1"/>
</dbReference>
<feature type="domain" description="Peripheral subunit-binding (PSBD)" evidence="9">
    <location>
        <begin position="216"/>
        <end position="253"/>
    </location>
</feature>
<organism evidence="10 11">
    <name type="scientific">Batrachochytrium salamandrivorans</name>
    <dbReference type="NCBI Taxonomy" id="1357716"/>
    <lineage>
        <taxon>Eukaryota</taxon>
        <taxon>Fungi</taxon>
        <taxon>Fungi incertae sedis</taxon>
        <taxon>Chytridiomycota</taxon>
        <taxon>Chytridiomycota incertae sedis</taxon>
        <taxon>Chytridiomycetes</taxon>
        <taxon>Rhizophydiales</taxon>
        <taxon>Rhizophydiales incertae sedis</taxon>
        <taxon>Batrachochytrium</taxon>
    </lineage>
</organism>
<evidence type="ECO:0000313" key="10">
    <source>
        <dbReference type="EMBL" id="KAH6601378.1"/>
    </source>
</evidence>
<dbReference type="InterPro" id="IPR036625">
    <property type="entry name" value="E3-bd_dom_sf"/>
</dbReference>
<protein>
    <recommendedName>
        <fullName evidence="7">Dihydrolipoamide acetyltransferase component of pyruvate dehydrogenase complex</fullName>
        <ecNumber evidence="7">2.3.1.-</ecNumber>
    </recommendedName>
</protein>
<gene>
    <name evidence="10" type="ORF">BASA50_001648</name>
</gene>
<dbReference type="Pfam" id="PF00364">
    <property type="entry name" value="Biotin_lipoyl"/>
    <property type="match status" value="1"/>
</dbReference>
<evidence type="ECO:0000256" key="7">
    <source>
        <dbReference type="RuleBase" id="RU003423"/>
    </source>
</evidence>
<evidence type="ECO:0000256" key="6">
    <source>
        <dbReference type="ARBA" id="ARBA00023315"/>
    </source>
</evidence>
<dbReference type="EC" id="2.3.1.-" evidence="7"/>
<dbReference type="InterPro" id="IPR003016">
    <property type="entry name" value="2-oxoA_DH_lipoyl-BS"/>
</dbReference>
<evidence type="ECO:0000256" key="2">
    <source>
        <dbReference type="ARBA" id="ARBA00007317"/>
    </source>
</evidence>
<accession>A0ABQ8FPU7</accession>
<evidence type="ECO:0000259" key="8">
    <source>
        <dbReference type="PROSITE" id="PS50968"/>
    </source>
</evidence>
<evidence type="ECO:0000256" key="3">
    <source>
        <dbReference type="ARBA" id="ARBA00022679"/>
    </source>
</evidence>
<comment type="caution">
    <text evidence="10">The sequence shown here is derived from an EMBL/GenBank/DDBJ whole genome shotgun (WGS) entry which is preliminary data.</text>
</comment>
<dbReference type="PROSITE" id="PS00189">
    <property type="entry name" value="LIPOYL"/>
    <property type="match status" value="1"/>
</dbReference>
<reference evidence="10 11" key="1">
    <citation type="submission" date="2021-02" db="EMBL/GenBank/DDBJ databases">
        <title>Variation within the Batrachochytrium salamandrivorans European outbreak.</title>
        <authorList>
            <person name="Kelly M."/>
            <person name="Pasmans F."/>
            <person name="Shea T.P."/>
            <person name="Munoz J.F."/>
            <person name="Carranza S."/>
            <person name="Cuomo C.A."/>
            <person name="Martel A."/>
        </authorList>
    </citation>
    <scope>NUCLEOTIDE SEQUENCE [LARGE SCALE GENOMIC DNA]</scope>
    <source>
        <strain evidence="10 11">AMFP18/2</strain>
    </source>
</reference>
<evidence type="ECO:0000313" key="11">
    <source>
        <dbReference type="Proteomes" id="UP001648503"/>
    </source>
</evidence>
<keyword evidence="6 7" id="KW-0012">Acyltransferase</keyword>
<dbReference type="EMBL" id="JAFCIX010000010">
    <property type="protein sequence ID" value="KAH6601378.1"/>
    <property type="molecule type" value="Genomic_DNA"/>
</dbReference>
<dbReference type="PANTHER" id="PTHR43178">
    <property type="entry name" value="DIHYDROLIPOAMIDE ACETYLTRANSFERASE COMPONENT OF PYRUVATE DEHYDROGENASE COMPLEX"/>
    <property type="match status" value="1"/>
</dbReference>
<dbReference type="InterPro" id="IPR023213">
    <property type="entry name" value="CAT-like_dom_sf"/>
</dbReference>
<keyword evidence="11" id="KW-1185">Reference proteome</keyword>
<dbReference type="Gene3D" id="2.40.50.100">
    <property type="match status" value="1"/>
</dbReference>